<gene>
    <name evidence="2" type="ORF">PTTT1_LOCUS2271</name>
</gene>
<proteinExistence type="predicted"/>
<protein>
    <submittedName>
        <fullName evidence="2">Uncharacterized protein</fullName>
    </submittedName>
</protein>
<evidence type="ECO:0000313" key="2">
    <source>
        <dbReference type="EMBL" id="CAG9276936.1"/>
    </source>
</evidence>
<reference evidence="2" key="1">
    <citation type="submission" date="2022-02" db="EMBL/GenBank/DDBJ databases">
        <authorList>
            <person name="Giguere J D."/>
        </authorList>
    </citation>
    <scope>NUCLEOTIDE SEQUENCE</scope>
    <source>
        <strain evidence="2">CCAP 1055/1</strain>
    </source>
</reference>
<name>A0A8J9SXK2_PHATR</name>
<feature type="region of interest" description="Disordered" evidence="1">
    <location>
        <begin position="63"/>
        <end position="99"/>
    </location>
</feature>
<sequence length="279" mass="29622">MSASSSTLMRRLGSVTRIRRSTSVRPTTIHTAAIVAVPYQNANPQSPPTTTARIGPIREFSTAHATDAVTNSDTAERNSGSAAAPENATPTGELFRQNGGAAKHIGPTLVGQKAEIVRVFGPRSNADAMLTCGGPVLAAHASFDPEYERARHWIRHHAVGPAVLSPVLIAGLTGALVEAVFPQAVPLTQSMTTRRPLIVGVSVVAQITVAQVSEGPDPESTTAEGLETPRSENGRAPQQQQHAGKGYTVHLDTRVLRVRDDAVIAEGTHCIWIPDYLRM</sequence>
<feature type="region of interest" description="Disordered" evidence="1">
    <location>
        <begin position="212"/>
        <end position="246"/>
    </location>
</feature>
<evidence type="ECO:0000256" key="1">
    <source>
        <dbReference type="SAM" id="MobiDB-lite"/>
    </source>
</evidence>
<dbReference type="AlphaFoldDB" id="A0A8J9SXK2"/>
<feature type="compositionally biased region" description="Polar residues" evidence="1">
    <location>
        <begin position="68"/>
        <end position="81"/>
    </location>
</feature>
<organism evidence="2">
    <name type="scientific">Phaeodactylum tricornutum</name>
    <name type="common">Diatom</name>
    <dbReference type="NCBI Taxonomy" id="2850"/>
    <lineage>
        <taxon>Eukaryota</taxon>
        <taxon>Sar</taxon>
        <taxon>Stramenopiles</taxon>
        <taxon>Ochrophyta</taxon>
        <taxon>Bacillariophyta</taxon>
        <taxon>Bacillariophyceae</taxon>
        <taxon>Bacillariophycidae</taxon>
        <taxon>Naviculales</taxon>
        <taxon>Phaeodactylaceae</taxon>
        <taxon>Phaeodactylum</taxon>
    </lineage>
</organism>
<dbReference type="Proteomes" id="UP000836788">
    <property type="component" value="Chromosome 1"/>
</dbReference>
<accession>A0A8J9SXK2</accession>
<dbReference type="EMBL" id="OU594942">
    <property type="protein sequence ID" value="CAG9276936.1"/>
    <property type="molecule type" value="Genomic_DNA"/>
</dbReference>